<feature type="non-terminal residue" evidence="1">
    <location>
        <position position="41"/>
    </location>
</feature>
<dbReference type="EMBL" id="CAJVQC010104658">
    <property type="protein sequence ID" value="CAG8832769.1"/>
    <property type="molecule type" value="Genomic_DNA"/>
</dbReference>
<proteinExistence type="predicted"/>
<keyword evidence="2" id="KW-1185">Reference proteome</keyword>
<comment type="caution">
    <text evidence="1">The sequence shown here is derived from an EMBL/GenBank/DDBJ whole genome shotgun (WGS) entry which is preliminary data.</text>
</comment>
<gene>
    <name evidence="1" type="ORF">RPERSI_LOCUS28582</name>
</gene>
<dbReference type="Proteomes" id="UP000789920">
    <property type="component" value="Unassembled WGS sequence"/>
</dbReference>
<feature type="non-terminal residue" evidence="1">
    <location>
        <position position="1"/>
    </location>
</feature>
<accession>A0ACA9SB94</accession>
<sequence>YIEHNVFDSSNNVIDKKDLSLEMLAQYDTEYRKNSSQNICH</sequence>
<name>A0ACA9SB94_9GLOM</name>
<reference evidence="1" key="1">
    <citation type="submission" date="2021-06" db="EMBL/GenBank/DDBJ databases">
        <authorList>
            <person name="Kallberg Y."/>
            <person name="Tangrot J."/>
            <person name="Rosling A."/>
        </authorList>
    </citation>
    <scope>NUCLEOTIDE SEQUENCE</scope>
    <source>
        <strain evidence="1">MA461A</strain>
    </source>
</reference>
<organism evidence="1 2">
    <name type="scientific">Racocetra persica</name>
    <dbReference type="NCBI Taxonomy" id="160502"/>
    <lineage>
        <taxon>Eukaryota</taxon>
        <taxon>Fungi</taxon>
        <taxon>Fungi incertae sedis</taxon>
        <taxon>Mucoromycota</taxon>
        <taxon>Glomeromycotina</taxon>
        <taxon>Glomeromycetes</taxon>
        <taxon>Diversisporales</taxon>
        <taxon>Gigasporaceae</taxon>
        <taxon>Racocetra</taxon>
    </lineage>
</organism>
<protein>
    <submittedName>
        <fullName evidence="1">17066_t:CDS:1</fullName>
    </submittedName>
</protein>
<evidence type="ECO:0000313" key="2">
    <source>
        <dbReference type="Proteomes" id="UP000789920"/>
    </source>
</evidence>
<evidence type="ECO:0000313" key="1">
    <source>
        <dbReference type="EMBL" id="CAG8832769.1"/>
    </source>
</evidence>